<evidence type="ECO:0000256" key="1">
    <source>
        <dbReference type="ARBA" id="ARBA00007637"/>
    </source>
</evidence>
<dbReference type="PANTHER" id="PTHR43103">
    <property type="entry name" value="NUCLEOSIDE-DIPHOSPHATE-SUGAR EPIMERASE"/>
    <property type="match status" value="1"/>
</dbReference>
<keyword evidence="4" id="KW-0472">Membrane</keyword>
<keyword evidence="3" id="KW-0520">NAD</keyword>
<dbReference type="GO" id="GO:0016491">
    <property type="term" value="F:oxidoreductase activity"/>
    <property type="evidence" value="ECO:0007669"/>
    <property type="project" value="UniProtKB-KW"/>
</dbReference>
<evidence type="ECO:0000259" key="5">
    <source>
        <dbReference type="Pfam" id="PF01370"/>
    </source>
</evidence>
<dbReference type="PANTHER" id="PTHR43103:SF5">
    <property type="entry name" value="4-EPIMERASE, PUTATIVE (AFU_ORTHOLOGUE AFUA_7G00360)-RELATED"/>
    <property type="match status" value="1"/>
</dbReference>
<organism evidence="6 7">
    <name type="scientific">Virgisporangium aurantiacum</name>
    <dbReference type="NCBI Taxonomy" id="175570"/>
    <lineage>
        <taxon>Bacteria</taxon>
        <taxon>Bacillati</taxon>
        <taxon>Actinomycetota</taxon>
        <taxon>Actinomycetes</taxon>
        <taxon>Micromonosporales</taxon>
        <taxon>Micromonosporaceae</taxon>
        <taxon>Virgisporangium</taxon>
    </lineage>
</organism>
<dbReference type="SUPFAM" id="SSF51735">
    <property type="entry name" value="NAD(P)-binding Rossmann-fold domains"/>
    <property type="match status" value="1"/>
</dbReference>
<protein>
    <submittedName>
        <fullName evidence="6">NAD-dependent epimerase</fullName>
    </submittedName>
</protein>
<gene>
    <name evidence="6" type="ORF">Vau01_070090</name>
</gene>
<dbReference type="Pfam" id="PF01370">
    <property type="entry name" value="Epimerase"/>
    <property type="match status" value="1"/>
</dbReference>
<feature type="transmembrane region" description="Helical" evidence="4">
    <location>
        <begin position="6"/>
        <end position="24"/>
    </location>
</feature>
<name>A0A8J3ZAV1_9ACTN</name>
<accession>A0A8J3ZAV1</accession>
<keyword evidence="4" id="KW-1133">Transmembrane helix</keyword>
<evidence type="ECO:0000313" key="6">
    <source>
        <dbReference type="EMBL" id="GIJ59493.1"/>
    </source>
</evidence>
<keyword evidence="7" id="KW-1185">Reference proteome</keyword>
<keyword evidence="2" id="KW-0560">Oxidoreductase</keyword>
<evidence type="ECO:0000256" key="3">
    <source>
        <dbReference type="ARBA" id="ARBA00023027"/>
    </source>
</evidence>
<comment type="caution">
    <text evidence="6">The sequence shown here is derived from an EMBL/GenBank/DDBJ whole genome shotgun (WGS) entry which is preliminary data.</text>
</comment>
<dbReference type="RefSeq" id="WP_204001870.1">
    <property type="nucleotide sequence ID" value="NZ_BOPG01000047.1"/>
</dbReference>
<evidence type="ECO:0000256" key="4">
    <source>
        <dbReference type="SAM" id="Phobius"/>
    </source>
</evidence>
<proteinExistence type="inferred from homology"/>
<keyword evidence="4" id="KW-0812">Transmembrane</keyword>
<dbReference type="InterPro" id="IPR001509">
    <property type="entry name" value="Epimerase_deHydtase"/>
</dbReference>
<comment type="similarity">
    <text evidence="1">Belongs to the NAD(P)-dependent epimerase/dehydratase family.</text>
</comment>
<evidence type="ECO:0000313" key="7">
    <source>
        <dbReference type="Proteomes" id="UP000612585"/>
    </source>
</evidence>
<dbReference type="Proteomes" id="UP000612585">
    <property type="component" value="Unassembled WGS sequence"/>
</dbReference>
<reference evidence="6" key="1">
    <citation type="submission" date="2021-01" db="EMBL/GenBank/DDBJ databases">
        <title>Whole genome shotgun sequence of Virgisporangium aurantiacum NBRC 16421.</title>
        <authorList>
            <person name="Komaki H."/>
            <person name="Tamura T."/>
        </authorList>
    </citation>
    <scope>NUCLEOTIDE SEQUENCE</scope>
    <source>
        <strain evidence="6">NBRC 16421</strain>
    </source>
</reference>
<dbReference type="EMBL" id="BOPG01000047">
    <property type="protein sequence ID" value="GIJ59493.1"/>
    <property type="molecule type" value="Genomic_DNA"/>
</dbReference>
<evidence type="ECO:0000256" key="2">
    <source>
        <dbReference type="ARBA" id="ARBA00023002"/>
    </source>
</evidence>
<dbReference type="Gene3D" id="3.40.50.720">
    <property type="entry name" value="NAD(P)-binding Rossmann-like Domain"/>
    <property type="match status" value="1"/>
</dbReference>
<dbReference type="InterPro" id="IPR036291">
    <property type="entry name" value="NAD(P)-bd_dom_sf"/>
</dbReference>
<dbReference type="AlphaFoldDB" id="A0A8J3ZAV1"/>
<sequence length="249" mass="26178">MANEFPVVVTGAAGLVGGLVVAGLKDRYDLRPTDIEDGDLRDRAFVDRAIAGAGAVVHLAANADPDTTWEHLRGPNADAVVNVLDAAARSATVTTVVLASSLHAMGGHLDAGRTGIGTDLPPYPCCAYGATKVFGETLGRVYADLHGLSVRCLRLGGVARRPEARSWLGGWLSFGDVVSLVEAALTAPPASTARYGVYHGISANTGTMWDDATTRQELGYRPRDDSKEYAHDVTNDLENADGARLAHLT</sequence>
<feature type="domain" description="NAD-dependent epimerase/dehydratase" evidence="5">
    <location>
        <begin position="7"/>
        <end position="156"/>
    </location>
</feature>